<dbReference type="Pfam" id="PF02367">
    <property type="entry name" value="TsaE"/>
    <property type="match status" value="1"/>
</dbReference>
<evidence type="ECO:0000256" key="4">
    <source>
        <dbReference type="ARBA" id="ARBA00022490"/>
    </source>
</evidence>
<keyword evidence="4" id="KW-0963">Cytoplasm</keyword>
<comment type="similarity">
    <text evidence="2">Belongs to the TsaE family.</text>
</comment>
<dbReference type="GO" id="GO:0046872">
    <property type="term" value="F:metal ion binding"/>
    <property type="evidence" value="ECO:0007669"/>
    <property type="project" value="UniProtKB-KW"/>
</dbReference>
<sequence>MEIVSKSPEQTKKIARDLAKRLSGEDIVCLFGDLGTGKTVFVQGLAEGLGIKKRVLSPSFLTMREYDKLVHLDFYHQVNESIKGLDLQEIFTSGKIIVIEWADKIKKFLPRQRLDIFFEFLNDDTRRIRIVKQGS</sequence>
<evidence type="ECO:0000256" key="7">
    <source>
        <dbReference type="ARBA" id="ARBA00022741"/>
    </source>
</evidence>
<keyword evidence="11" id="KW-0808">Transferase</keyword>
<evidence type="ECO:0000313" key="11">
    <source>
        <dbReference type="EMBL" id="OGD86760.1"/>
    </source>
</evidence>
<keyword evidence="7" id="KW-0547">Nucleotide-binding</keyword>
<comment type="caution">
    <text evidence="11">The sequence shown here is derived from an EMBL/GenBank/DDBJ whole genome shotgun (WGS) entry which is preliminary data.</text>
</comment>
<dbReference type="GO" id="GO:0005524">
    <property type="term" value="F:ATP binding"/>
    <property type="evidence" value="ECO:0007669"/>
    <property type="project" value="UniProtKB-KW"/>
</dbReference>
<dbReference type="PANTHER" id="PTHR33540:SF2">
    <property type="entry name" value="TRNA THREONYLCARBAMOYLADENOSINE BIOSYNTHESIS PROTEIN TSAE"/>
    <property type="match status" value="1"/>
</dbReference>
<dbReference type="SUPFAM" id="SSF52540">
    <property type="entry name" value="P-loop containing nucleoside triphosphate hydrolases"/>
    <property type="match status" value="1"/>
</dbReference>
<dbReference type="GO" id="GO:0005737">
    <property type="term" value="C:cytoplasm"/>
    <property type="evidence" value="ECO:0007669"/>
    <property type="project" value="UniProtKB-SubCell"/>
</dbReference>
<dbReference type="GO" id="GO:0016740">
    <property type="term" value="F:transferase activity"/>
    <property type="evidence" value="ECO:0007669"/>
    <property type="project" value="UniProtKB-KW"/>
</dbReference>
<organism evidence="11 12">
    <name type="scientific">Candidatus Curtissbacteria bacterium RBG_16_39_7</name>
    <dbReference type="NCBI Taxonomy" id="1797707"/>
    <lineage>
        <taxon>Bacteria</taxon>
        <taxon>Candidatus Curtissiibacteriota</taxon>
    </lineage>
</organism>
<evidence type="ECO:0000256" key="2">
    <source>
        <dbReference type="ARBA" id="ARBA00007599"/>
    </source>
</evidence>
<evidence type="ECO:0000256" key="10">
    <source>
        <dbReference type="ARBA" id="ARBA00032441"/>
    </source>
</evidence>
<evidence type="ECO:0000256" key="9">
    <source>
        <dbReference type="ARBA" id="ARBA00022842"/>
    </source>
</evidence>
<accession>A0A1F5G4F9</accession>
<evidence type="ECO:0000256" key="6">
    <source>
        <dbReference type="ARBA" id="ARBA00022723"/>
    </source>
</evidence>
<dbReference type="NCBIfam" id="TIGR00150">
    <property type="entry name" value="T6A_YjeE"/>
    <property type="match status" value="1"/>
</dbReference>
<protein>
    <recommendedName>
        <fullName evidence="3">tRNA threonylcarbamoyladenosine biosynthesis protein TsaE</fullName>
    </recommendedName>
    <alternativeName>
        <fullName evidence="10">t(6)A37 threonylcarbamoyladenosine biosynthesis protein TsaE</fullName>
    </alternativeName>
</protein>
<dbReference type="Proteomes" id="UP000176628">
    <property type="component" value="Unassembled WGS sequence"/>
</dbReference>
<keyword evidence="5" id="KW-0819">tRNA processing</keyword>
<keyword evidence="9" id="KW-0460">Magnesium</keyword>
<dbReference type="InterPro" id="IPR027417">
    <property type="entry name" value="P-loop_NTPase"/>
</dbReference>
<dbReference type="EMBL" id="MFAV01000008">
    <property type="protein sequence ID" value="OGD86760.1"/>
    <property type="molecule type" value="Genomic_DNA"/>
</dbReference>
<evidence type="ECO:0000256" key="3">
    <source>
        <dbReference type="ARBA" id="ARBA00019010"/>
    </source>
</evidence>
<reference evidence="11 12" key="1">
    <citation type="journal article" date="2016" name="Nat. Commun.">
        <title>Thousands of microbial genomes shed light on interconnected biogeochemical processes in an aquifer system.</title>
        <authorList>
            <person name="Anantharaman K."/>
            <person name="Brown C.T."/>
            <person name="Hug L.A."/>
            <person name="Sharon I."/>
            <person name="Castelle C.J."/>
            <person name="Probst A.J."/>
            <person name="Thomas B.C."/>
            <person name="Singh A."/>
            <person name="Wilkins M.J."/>
            <person name="Karaoz U."/>
            <person name="Brodie E.L."/>
            <person name="Williams K.H."/>
            <person name="Hubbard S.S."/>
            <person name="Banfield J.F."/>
        </authorList>
    </citation>
    <scope>NUCLEOTIDE SEQUENCE [LARGE SCALE GENOMIC DNA]</scope>
</reference>
<gene>
    <name evidence="11" type="ORF">A2Z23_02800</name>
</gene>
<dbReference type="PANTHER" id="PTHR33540">
    <property type="entry name" value="TRNA THREONYLCARBAMOYLADENOSINE BIOSYNTHESIS PROTEIN TSAE"/>
    <property type="match status" value="1"/>
</dbReference>
<evidence type="ECO:0000313" key="12">
    <source>
        <dbReference type="Proteomes" id="UP000176628"/>
    </source>
</evidence>
<evidence type="ECO:0000256" key="8">
    <source>
        <dbReference type="ARBA" id="ARBA00022840"/>
    </source>
</evidence>
<name>A0A1F5G4F9_9BACT</name>
<evidence type="ECO:0000256" key="1">
    <source>
        <dbReference type="ARBA" id="ARBA00004496"/>
    </source>
</evidence>
<keyword evidence="6" id="KW-0479">Metal-binding</keyword>
<evidence type="ECO:0000256" key="5">
    <source>
        <dbReference type="ARBA" id="ARBA00022694"/>
    </source>
</evidence>
<dbReference type="InterPro" id="IPR003442">
    <property type="entry name" value="T6A_TsaE"/>
</dbReference>
<proteinExistence type="inferred from homology"/>
<comment type="subcellular location">
    <subcellularLocation>
        <location evidence="1">Cytoplasm</location>
    </subcellularLocation>
</comment>
<dbReference type="AlphaFoldDB" id="A0A1F5G4F9"/>
<dbReference type="GO" id="GO:0002949">
    <property type="term" value="P:tRNA threonylcarbamoyladenosine modification"/>
    <property type="evidence" value="ECO:0007669"/>
    <property type="project" value="InterPro"/>
</dbReference>
<keyword evidence="8" id="KW-0067">ATP-binding</keyword>
<dbReference type="Gene3D" id="3.40.50.300">
    <property type="entry name" value="P-loop containing nucleotide triphosphate hydrolases"/>
    <property type="match status" value="1"/>
</dbReference>